<feature type="compositionally biased region" description="Basic and acidic residues" evidence="1">
    <location>
        <begin position="119"/>
        <end position="134"/>
    </location>
</feature>
<sequence>KSILTEESVKEFNRLKILEEKRYFNSSPYYKGLTDSSLFIDRQRSSLPSPDGESHSGSLFSSSSKTSFVDKMQEWGSSCFTSKDKEEIISQSKPNTNRSTKSFRDSSWNRKLTPATTNTRERSIKPPKEPDTKEVSNISINTTSTTASNIATGNLNKGKPLRERVSRPPSPPPTPPHPGPQISLPQQPTTTTTQSQPEKPLARPTIAPSQIPPAEKIVQGKKTAEAENDRKFIWADKYRPLALKDFLCNRSKALELQAMAKSENCDHFIFEGQPGVGKRTMIWAWLREAFGEDRVEAREESKKFILKGEAIGSIDVNIMQSPKHVEINLSELRCYEKHIIAELIKEKSDKLSSKAFQCNPDNCRAIILYEADKLQTEALLYIKRVLERNKGCNKLFFCCSDASKIQPLTSLCTLVQFLPPSTEEIIEVLEFIAQKERIKLPHQLATKIGKSSKNNLRQAIRSFEATWQFNSFLKEDQEIMTGWEDDITYIARNIVEEQSPKQLYNIRGKLQNLIEHNASPEYIFETLVQELKMNLDEQLRKQIDNLYEKYNKNDDCEKPHIPALSRQEEMGKRLNDPIRKTMQQFMKIEEFIAKFMSCYKRLVVKNKEIQTHAF</sequence>
<accession>A0ABD2ZB48</accession>
<dbReference type="EMBL" id="JBJUIK010000010">
    <property type="protein sequence ID" value="KAL3516696.1"/>
    <property type="molecule type" value="Genomic_DNA"/>
</dbReference>
<protein>
    <recommendedName>
        <fullName evidence="4">Replication factor C subunit 3</fullName>
    </recommendedName>
</protein>
<feature type="compositionally biased region" description="Pro residues" evidence="1">
    <location>
        <begin position="168"/>
        <end position="179"/>
    </location>
</feature>
<feature type="compositionally biased region" description="Polar residues" evidence="1">
    <location>
        <begin position="89"/>
        <end position="101"/>
    </location>
</feature>
<dbReference type="FunFam" id="1.10.8.60:FF:000030">
    <property type="entry name" value="replication factor C subunit 3"/>
    <property type="match status" value="1"/>
</dbReference>
<feature type="compositionally biased region" description="Polar residues" evidence="1">
    <location>
        <begin position="109"/>
        <end position="118"/>
    </location>
</feature>
<feature type="compositionally biased region" description="Low complexity" evidence="1">
    <location>
        <begin position="180"/>
        <end position="197"/>
    </location>
</feature>
<dbReference type="Gene3D" id="1.20.272.10">
    <property type="match status" value="1"/>
</dbReference>
<dbReference type="PANTHER" id="PTHR11669:SF52">
    <property type="entry name" value="OS10G0574500 PROTEIN"/>
    <property type="match status" value="1"/>
</dbReference>
<name>A0ABD2ZB48_9GENT</name>
<dbReference type="SUPFAM" id="SSF48019">
    <property type="entry name" value="post-AAA+ oligomerization domain-like"/>
    <property type="match status" value="1"/>
</dbReference>
<dbReference type="InterPro" id="IPR050238">
    <property type="entry name" value="DNA_Rep/Repair_Clamp_Loader"/>
</dbReference>
<dbReference type="AlphaFoldDB" id="A0ABD2ZB48"/>
<comment type="caution">
    <text evidence="2">The sequence shown here is derived from an EMBL/GenBank/DDBJ whole genome shotgun (WGS) entry which is preliminary data.</text>
</comment>
<keyword evidence="3" id="KW-1185">Reference proteome</keyword>
<dbReference type="SUPFAM" id="SSF52540">
    <property type="entry name" value="P-loop containing nucleoside triphosphate hydrolases"/>
    <property type="match status" value="1"/>
</dbReference>
<feature type="region of interest" description="Disordered" evidence="1">
    <location>
        <begin position="43"/>
        <end position="65"/>
    </location>
</feature>
<reference evidence="2 3" key="1">
    <citation type="submission" date="2024-11" db="EMBL/GenBank/DDBJ databases">
        <title>A near-complete genome assembly of Cinchona calisaya.</title>
        <authorList>
            <person name="Lian D.C."/>
            <person name="Zhao X.W."/>
            <person name="Wei L."/>
        </authorList>
    </citation>
    <scope>NUCLEOTIDE SEQUENCE [LARGE SCALE GENOMIC DNA]</scope>
    <source>
        <tissue evidence="2">Nenye</tissue>
    </source>
</reference>
<dbReference type="Gene3D" id="1.10.8.60">
    <property type="match status" value="1"/>
</dbReference>
<proteinExistence type="predicted"/>
<gene>
    <name evidence="2" type="ORF">ACH5RR_023598</name>
</gene>
<dbReference type="Gene3D" id="3.40.50.300">
    <property type="entry name" value="P-loop containing nucleotide triphosphate hydrolases"/>
    <property type="match status" value="1"/>
</dbReference>
<feature type="region of interest" description="Disordered" evidence="1">
    <location>
        <begin position="80"/>
        <end position="225"/>
    </location>
</feature>
<evidence type="ECO:0000313" key="2">
    <source>
        <dbReference type="EMBL" id="KAL3516696.1"/>
    </source>
</evidence>
<evidence type="ECO:0000256" key="1">
    <source>
        <dbReference type="SAM" id="MobiDB-lite"/>
    </source>
</evidence>
<evidence type="ECO:0000313" key="3">
    <source>
        <dbReference type="Proteomes" id="UP001630127"/>
    </source>
</evidence>
<organism evidence="2 3">
    <name type="scientific">Cinchona calisaya</name>
    <dbReference type="NCBI Taxonomy" id="153742"/>
    <lineage>
        <taxon>Eukaryota</taxon>
        <taxon>Viridiplantae</taxon>
        <taxon>Streptophyta</taxon>
        <taxon>Embryophyta</taxon>
        <taxon>Tracheophyta</taxon>
        <taxon>Spermatophyta</taxon>
        <taxon>Magnoliopsida</taxon>
        <taxon>eudicotyledons</taxon>
        <taxon>Gunneridae</taxon>
        <taxon>Pentapetalae</taxon>
        <taxon>asterids</taxon>
        <taxon>lamiids</taxon>
        <taxon>Gentianales</taxon>
        <taxon>Rubiaceae</taxon>
        <taxon>Cinchonoideae</taxon>
        <taxon>Cinchoneae</taxon>
        <taxon>Cinchona</taxon>
    </lineage>
</organism>
<dbReference type="PANTHER" id="PTHR11669">
    <property type="entry name" value="REPLICATION FACTOR C / DNA POLYMERASE III GAMMA-TAU SUBUNIT"/>
    <property type="match status" value="1"/>
</dbReference>
<dbReference type="Proteomes" id="UP001630127">
    <property type="component" value="Unassembled WGS sequence"/>
</dbReference>
<evidence type="ECO:0008006" key="4">
    <source>
        <dbReference type="Google" id="ProtNLM"/>
    </source>
</evidence>
<dbReference type="InterPro" id="IPR027417">
    <property type="entry name" value="P-loop_NTPase"/>
</dbReference>
<feature type="compositionally biased region" description="Low complexity" evidence="1">
    <location>
        <begin position="55"/>
        <end position="65"/>
    </location>
</feature>
<feature type="non-terminal residue" evidence="2">
    <location>
        <position position="1"/>
    </location>
</feature>
<dbReference type="Pfam" id="PF21960">
    <property type="entry name" value="RCF1-5-like_lid"/>
    <property type="match status" value="1"/>
</dbReference>
<dbReference type="InterPro" id="IPR008921">
    <property type="entry name" value="DNA_pol3_clamp-load_cplx_C"/>
</dbReference>
<feature type="compositionally biased region" description="Low complexity" evidence="1">
    <location>
        <begin position="136"/>
        <end position="152"/>
    </location>
</feature>